<dbReference type="PANTHER" id="PTHR44943">
    <property type="entry name" value="CELLULOSE SYNTHASE OPERON PROTEIN C"/>
    <property type="match status" value="1"/>
</dbReference>
<sequence length="307" mass="36624">MNKNKMEIFQCKYLNHENEGIIGFCIHQNCQKATQYCYQCLTQNHSDHLQDCIRFENMSEQINQFVQVYKEQKSQIKEIIFQIKNCFEEIQKYLEQEISKLEILNQKLQNKEYLSFKSQLILVKQFYSKEKENKIQQQIIEFNSILETIKKMEQIQNTMKNGLNIQHKNKIQIYEIDDKCLEQKSQKRNEAKILFEQGKKLVKNHQYEEALMIFDNLIISFDQDDQVYGWKGFVLDNLNKQQEAIECYEKALLINPLDDIAWNNKGLALIYLNKYQEAIECCLKVLSINPNDDCAWNNKGNKQKKTL</sequence>
<keyword evidence="5" id="KW-1185">Reference proteome</keyword>
<evidence type="ECO:0000256" key="3">
    <source>
        <dbReference type="PROSITE-ProRule" id="PRU00339"/>
    </source>
</evidence>
<keyword evidence="1" id="KW-0677">Repeat</keyword>
<evidence type="ECO:0000313" key="5">
    <source>
        <dbReference type="Proteomes" id="UP000683925"/>
    </source>
</evidence>
<dbReference type="SMART" id="SM00028">
    <property type="entry name" value="TPR"/>
    <property type="match status" value="3"/>
</dbReference>
<evidence type="ECO:0000313" key="4">
    <source>
        <dbReference type="EMBL" id="CAD8194898.1"/>
    </source>
</evidence>
<gene>
    <name evidence="4" type="ORF">POCTA_138.1.T1080006</name>
</gene>
<evidence type="ECO:0000256" key="2">
    <source>
        <dbReference type="ARBA" id="ARBA00022803"/>
    </source>
</evidence>
<evidence type="ECO:0008006" key="6">
    <source>
        <dbReference type="Google" id="ProtNLM"/>
    </source>
</evidence>
<dbReference type="OMA" id="EATECCD"/>
<comment type="caution">
    <text evidence="4">The sequence shown here is derived from an EMBL/GenBank/DDBJ whole genome shotgun (WGS) entry which is preliminary data.</text>
</comment>
<dbReference type="Pfam" id="PF00515">
    <property type="entry name" value="TPR_1"/>
    <property type="match status" value="1"/>
</dbReference>
<dbReference type="AlphaFoldDB" id="A0A8S1WY73"/>
<dbReference type="InterPro" id="IPR051685">
    <property type="entry name" value="Ycf3/AcsC/BcsC/TPR_MFPF"/>
</dbReference>
<feature type="repeat" description="TPR" evidence="3">
    <location>
        <begin position="259"/>
        <end position="292"/>
    </location>
</feature>
<organism evidence="4 5">
    <name type="scientific">Paramecium octaurelia</name>
    <dbReference type="NCBI Taxonomy" id="43137"/>
    <lineage>
        <taxon>Eukaryota</taxon>
        <taxon>Sar</taxon>
        <taxon>Alveolata</taxon>
        <taxon>Ciliophora</taxon>
        <taxon>Intramacronucleata</taxon>
        <taxon>Oligohymenophorea</taxon>
        <taxon>Peniculida</taxon>
        <taxon>Parameciidae</taxon>
        <taxon>Paramecium</taxon>
    </lineage>
</organism>
<keyword evidence="2 3" id="KW-0802">TPR repeat</keyword>
<reference evidence="4" key="1">
    <citation type="submission" date="2021-01" db="EMBL/GenBank/DDBJ databases">
        <authorList>
            <consortium name="Genoscope - CEA"/>
            <person name="William W."/>
        </authorList>
    </citation>
    <scope>NUCLEOTIDE SEQUENCE</scope>
</reference>
<dbReference type="OrthoDB" id="10006270at2759"/>
<protein>
    <recommendedName>
        <fullName evidence="6">Tetratricopeptide repeat protein</fullName>
    </recommendedName>
</protein>
<accession>A0A8S1WY73</accession>
<dbReference type="PROSITE" id="PS50005">
    <property type="entry name" value="TPR"/>
    <property type="match status" value="2"/>
</dbReference>
<name>A0A8S1WY73_PAROT</name>
<dbReference type="EMBL" id="CAJJDP010000108">
    <property type="protein sequence ID" value="CAD8194898.1"/>
    <property type="molecule type" value="Genomic_DNA"/>
</dbReference>
<dbReference type="PANTHER" id="PTHR44943:SF4">
    <property type="entry name" value="TPR REPEAT-CONTAINING PROTEIN MJ0798"/>
    <property type="match status" value="1"/>
</dbReference>
<dbReference type="Proteomes" id="UP000683925">
    <property type="component" value="Unassembled WGS sequence"/>
</dbReference>
<proteinExistence type="predicted"/>
<evidence type="ECO:0000256" key="1">
    <source>
        <dbReference type="ARBA" id="ARBA00022737"/>
    </source>
</evidence>
<feature type="repeat" description="TPR" evidence="3">
    <location>
        <begin position="225"/>
        <end position="258"/>
    </location>
</feature>
<dbReference type="Pfam" id="PF13181">
    <property type="entry name" value="TPR_8"/>
    <property type="match status" value="1"/>
</dbReference>
<dbReference type="InterPro" id="IPR019734">
    <property type="entry name" value="TPR_rpt"/>
</dbReference>